<proteinExistence type="predicted"/>
<accession>A0AAN6W789</accession>
<reference evidence="1" key="2">
    <citation type="submission" date="2023-05" db="EMBL/GenBank/DDBJ databases">
        <authorList>
            <consortium name="Lawrence Berkeley National Laboratory"/>
            <person name="Steindorff A."/>
            <person name="Hensen N."/>
            <person name="Bonometti L."/>
            <person name="Westerberg I."/>
            <person name="Brannstrom I.O."/>
            <person name="Guillou S."/>
            <person name="Cros-Aarteil S."/>
            <person name="Calhoun S."/>
            <person name="Haridas S."/>
            <person name="Kuo A."/>
            <person name="Mondo S."/>
            <person name="Pangilinan J."/>
            <person name="Riley R."/>
            <person name="Labutti K."/>
            <person name="Andreopoulos B."/>
            <person name="Lipzen A."/>
            <person name="Chen C."/>
            <person name="Yanf M."/>
            <person name="Daum C."/>
            <person name="Ng V."/>
            <person name="Clum A."/>
            <person name="Ohm R."/>
            <person name="Martin F."/>
            <person name="Silar P."/>
            <person name="Natvig D."/>
            <person name="Lalanne C."/>
            <person name="Gautier V."/>
            <person name="Ament-Velasquez S.L."/>
            <person name="Kruys A."/>
            <person name="Hutchinson M.I."/>
            <person name="Powell A.J."/>
            <person name="Barry K."/>
            <person name="Miller A.N."/>
            <person name="Grigoriev I.V."/>
            <person name="Debuchy R."/>
            <person name="Gladieux P."/>
            <person name="Thoren M.H."/>
            <person name="Johannesson H."/>
        </authorList>
    </citation>
    <scope>NUCLEOTIDE SEQUENCE</scope>
    <source>
        <strain evidence="1">CBS 892.96</strain>
    </source>
</reference>
<keyword evidence="2" id="KW-1185">Reference proteome</keyword>
<organism evidence="1 2">
    <name type="scientific">Triangularia setosa</name>
    <dbReference type="NCBI Taxonomy" id="2587417"/>
    <lineage>
        <taxon>Eukaryota</taxon>
        <taxon>Fungi</taxon>
        <taxon>Dikarya</taxon>
        <taxon>Ascomycota</taxon>
        <taxon>Pezizomycotina</taxon>
        <taxon>Sordariomycetes</taxon>
        <taxon>Sordariomycetidae</taxon>
        <taxon>Sordariales</taxon>
        <taxon>Podosporaceae</taxon>
        <taxon>Triangularia</taxon>
    </lineage>
</organism>
<evidence type="ECO:0000313" key="2">
    <source>
        <dbReference type="Proteomes" id="UP001302321"/>
    </source>
</evidence>
<comment type="caution">
    <text evidence="1">The sequence shown here is derived from an EMBL/GenBank/DDBJ whole genome shotgun (WGS) entry which is preliminary data.</text>
</comment>
<dbReference type="AlphaFoldDB" id="A0AAN6W789"/>
<reference evidence="1" key="1">
    <citation type="journal article" date="2023" name="Mol. Phylogenet. Evol.">
        <title>Genome-scale phylogeny and comparative genomics of the fungal order Sordariales.</title>
        <authorList>
            <person name="Hensen N."/>
            <person name="Bonometti L."/>
            <person name="Westerberg I."/>
            <person name="Brannstrom I.O."/>
            <person name="Guillou S."/>
            <person name="Cros-Aarteil S."/>
            <person name="Calhoun S."/>
            <person name="Haridas S."/>
            <person name="Kuo A."/>
            <person name="Mondo S."/>
            <person name="Pangilinan J."/>
            <person name="Riley R."/>
            <person name="LaButti K."/>
            <person name="Andreopoulos B."/>
            <person name="Lipzen A."/>
            <person name="Chen C."/>
            <person name="Yan M."/>
            <person name="Daum C."/>
            <person name="Ng V."/>
            <person name="Clum A."/>
            <person name="Steindorff A."/>
            <person name="Ohm R.A."/>
            <person name="Martin F."/>
            <person name="Silar P."/>
            <person name="Natvig D.O."/>
            <person name="Lalanne C."/>
            <person name="Gautier V."/>
            <person name="Ament-Velasquez S.L."/>
            <person name="Kruys A."/>
            <person name="Hutchinson M.I."/>
            <person name="Powell A.J."/>
            <person name="Barry K."/>
            <person name="Miller A.N."/>
            <person name="Grigoriev I.V."/>
            <person name="Debuchy R."/>
            <person name="Gladieux P."/>
            <person name="Hiltunen Thoren M."/>
            <person name="Johannesson H."/>
        </authorList>
    </citation>
    <scope>NUCLEOTIDE SEQUENCE</scope>
    <source>
        <strain evidence="1">CBS 892.96</strain>
    </source>
</reference>
<protein>
    <submittedName>
        <fullName evidence="1">Uncharacterized protein</fullName>
    </submittedName>
</protein>
<gene>
    <name evidence="1" type="ORF">QBC36DRAFT_378328</name>
</gene>
<evidence type="ECO:0000313" key="1">
    <source>
        <dbReference type="EMBL" id="KAK4176684.1"/>
    </source>
</evidence>
<name>A0AAN6W789_9PEZI</name>
<dbReference type="Proteomes" id="UP001302321">
    <property type="component" value="Unassembled WGS sequence"/>
</dbReference>
<dbReference type="EMBL" id="MU866189">
    <property type="protein sequence ID" value="KAK4176684.1"/>
    <property type="molecule type" value="Genomic_DNA"/>
</dbReference>
<sequence length="105" mass="11716">MFPERSRSVVIGVVATEFDWYTSFKDPETNNDTDKVFLRFVGECIEAGKESCPLAELAETKEDLTEKLITSIWAVRDEPAALLATQMCGLPRSSMRCTAPRAGRL</sequence>